<proteinExistence type="predicted"/>
<name>A0A6B2LRX0_9EUKA</name>
<dbReference type="SMART" id="SM00450">
    <property type="entry name" value="RHOD"/>
    <property type="match status" value="1"/>
</dbReference>
<evidence type="ECO:0000313" key="2">
    <source>
        <dbReference type="EMBL" id="NDV39872.1"/>
    </source>
</evidence>
<protein>
    <recommendedName>
        <fullName evidence="1">Rhodanese domain-containing protein</fullName>
    </recommendedName>
</protein>
<dbReference type="AlphaFoldDB" id="A0A6B2LRX0"/>
<dbReference type="InterPro" id="IPR036873">
    <property type="entry name" value="Rhodanese-like_dom_sf"/>
</dbReference>
<dbReference type="PANTHER" id="PTHR44086:SF10">
    <property type="entry name" value="THIOSULFATE SULFURTRANSFERASE_RHODANESE-LIKE DOMAIN-CONTAINING PROTEIN 3"/>
    <property type="match status" value="1"/>
</dbReference>
<evidence type="ECO:0000259" key="1">
    <source>
        <dbReference type="PROSITE" id="PS50206"/>
    </source>
</evidence>
<reference evidence="2" key="1">
    <citation type="journal article" date="2020" name="J. Eukaryot. Microbiol.">
        <title>De novo Sequencing, Assembly and Annotation of the Transcriptome for the Free-Living Testate Amoeba Arcella intermedia.</title>
        <authorList>
            <person name="Ribeiro G.M."/>
            <person name="Porfirio-Sousa A.L."/>
            <person name="Maurer-Alcala X.X."/>
            <person name="Katz L.A."/>
            <person name="Lahr D.J.G."/>
        </authorList>
    </citation>
    <scope>NUCLEOTIDE SEQUENCE</scope>
</reference>
<dbReference type="InterPro" id="IPR001763">
    <property type="entry name" value="Rhodanese-like_dom"/>
</dbReference>
<dbReference type="Pfam" id="PF00581">
    <property type="entry name" value="Rhodanese"/>
    <property type="match status" value="1"/>
</dbReference>
<dbReference type="SUPFAM" id="SSF52821">
    <property type="entry name" value="Rhodanese/Cell cycle control phosphatase"/>
    <property type="match status" value="1"/>
</dbReference>
<accession>A0A6B2LRX0</accession>
<sequence>MIQSEKDYLLIDVRNEKEVQSSGIIPTAINVPMHILFQGLTMSPDLLEETYKMPLPPKDKLIIVYCAKGSRSTAAFHFLRQMGYTNVKNYSGSYYDWQS</sequence>
<dbReference type="GO" id="GO:0005739">
    <property type="term" value="C:mitochondrion"/>
    <property type="evidence" value="ECO:0007669"/>
    <property type="project" value="TreeGrafter"/>
</dbReference>
<organism evidence="2">
    <name type="scientific">Arcella intermedia</name>
    <dbReference type="NCBI Taxonomy" id="1963864"/>
    <lineage>
        <taxon>Eukaryota</taxon>
        <taxon>Amoebozoa</taxon>
        <taxon>Tubulinea</taxon>
        <taxon>Elardia</taxon>
        <taxon>Arcellinida</taxon>
        <taxon>Sphaerothecina</taxon>
        <taxon>Arcellidae</taxon>
        <taxon>Arcella</taxon>
    </lineage>
</organism>
<dbReference type="EMBL" id="GIBP01010903">
    <property type="protein sequence ID" value="NDV39872.1"/>
    <property type="molecule type" value="Transcribed_RNA"/>
</dbReference>
<feature type="domain" description="Rhodanese" evidence="1">
    <location>
        <begin position="4"/>
        <end position="99"/>
    </location>
</feature>
<dbReference type="GO" id="GO:0004792">
    <property type="term" value="F:thiosulfate-cyanide sulfurtransferase activity"/>
    <property type="evidence" value="ECO:0007669"/>
    <property type="project" value="TreeGrafter"/>
</dbReference>
<dbReference type="PROSITE" id="PS50206">
    <property type="entry name" value="RHODANESE_3"/>
    <property type="match status" value="1"/>
</dbReference>
<dbReference type="PANTHER" id="PTHR44086">
    <property type="entry name" value="THIOSULFATE SULFURTRANSFERASE RDL2, MITOCHONDRIAL-RELATED"/>
    <property type="match status" value="1"/>
</dbReference>
<dbReference type="Gene3D" id="3.40.250.10">
    <property type="entry name" value="Rhodanese-like domain"/>
    <property type="match status" value="1"/>
</dbReference>